<gene>
    <name evidence="1" type="ORF">LCGC14_2042460</name>
</gene>
<accession>A0A0F9HNF8</accession>
<dbReference type="EMBL" id="LAZR01023971">
    <property type="protein sequence ID" value="KKL76677.1"/>
    <property type="molecule type" value="Genomic_DNA"/>
</dbReference>
<reference evidence="1" key="1">
    <citation type="journal article" date="2015" name="Nature">
        <title>Complex archaea that bridge the gap between prokaryotes and eukaryotes.</title>
        <authorList>
            <person name="Spang A."/>
            <person name="Saw J.H."/>
            <person name="Jorgensen S.L."/>
            <person name="Zaremba-Niedzwiedzka K."/>
            <person name="Martijn J."/>
            <person name="Lind A.E."/>
            <person name="van Eijk R."/>
            <person name="Schleper C."/>
            <person name="Guy L."/>
            <person name="Ettema T.J."/>
        </authorList>
    </citation>
    <scope>NUCLEOTIDE SEQUENCE</scope>
</reference>
<organism evidence="1">
    <name type="scientific">marine sediment metagenome</name>
    <dbReference type="NCBI Taxonomy" id="412755"/>
    <lineage>
        <taxon>unclassified sequences</taxon>
        <taxon>metagenomes</taxon>
        <taxon>ecological metagenomes</taxon>
    </lineage>
</organism>
<comment type="caution">
    <text evidence="1">The sequence shown here is derived from an EMBL/GenBank/DDBJ whole genome shotgun (WGS) entry which is preliminary data.</text>
</comment>
<sequence length="94" mass="11179">MEARIKLKMKDVEIEMSIEEAKELKTILEGLTGKEIVKEVIREHYHDHHHEHWTDWWHRYQPYVTWTCSNAITGHAQYTASLTGNKDIQVSYIT</sequence>
<name>A0A0F9HNF8_9ZZZZ</name>
<evidence type="ECO:0000313" key="1">
    <source>
        <dbReference type="EMBL" id="KKL76677.1"/>
    </source>
</evidence>
<dbReference type="AlphaFoldDB" id="A0A0F9HNF8"/>
<proteinExistence type="predicted"/>
<protein>
    <submittedName>
        <fullName evidence="1">Uncharacterized protein</fullName>
    </submittedName>
</protein>